<feature type="domain" description="Polysaccharide export protein N-terminal" evidence="16">
    <location>
        <begin position="47"/>
        <end position="138"/>
    </location>
</feature>
<keyword evidence="6 15" id="KW-0812">Transmembrane</keyword>
<evidence type="ECO:0000256" key="7">
    <source>
        <dbReference type="ARBA" id="ARBA00022729"/>
    </source>
</evidence>
<protein>
    <submittedName>
        <fullName evidence="18">Uncharacterized protein</fullName>
    </submittedName>
</protein>
<dbReference type="PANTHER" id="PTHR33619">
    <property type="entry name" value="POLYSACCHARIDE EXPORT PROTEIN GFCE-RELATED"/>
    <property type="match status" value="1"/>
</dbReference>
<evidence type="ECO:0000256" key="2">
    <source>
        <dbReference type="ARBA" id="ARBA00009450"/>
    </source>
</evidence>
<evidence type="ECO:0000256" key="15">
    <source>
        <dbReference type="SAM" id="Phobius"/>
    </source>
</evidence>
<keyword evidence="12" id="KW-0564">Palmitate</keyword>
<dbReference type="GO" id="GO:0009279">
    <property type="term" value="C:cell outer membrane"/>
    <property type="evidence" value="ECO:0007669"/>
    <property type="project" value="UniProtKB-SubCell"/>
</dbReference>
<keyword evidence="8" id="KW-0625">Polysaccharide transport</keyword>
<keyword evidence="19" id="KW-1185">Reference proteome</keyword>
<keyword evidence="7" id="KW-0732">Signal</keyword>
<dbReference type="Pfam" id="PF22461">
    <property type="entry name" value="SLBB_2"/>
    <property type="match status" value="1"/>
</dbReference>
<dbReference type="GO" id="GO:0015159">
    <property type="term" value="F:polysaccharide transmembrane transporter activity"/>
    <property type="evidence" value="ECO:0007669"/>
    <property type="project" value="InterPro"/>
</dbReference>
<reference evidence="18 19" key="1">
    <citation type="submission" date="2017-07" db="EMBL/GenBank/DDBJ databases">
        <title>Flavobacterium cyanobacteriorum sp. nov., isolated from cyanobacterial aggregates in a eutrophic lake.</title>
        <authorList>
            <person name="Cai H."/>
        </authorList>
    </citation>
    <scope>NUCLEOTIDE SEQUENCE [LARGE SCALE GENOMIC DNA]</scope>
    <source>
        <strain evidence="18 19">TH167</strain>
    </source>
</reference>
<evidence type="ECO:0000256" key="3">
    <source>
        <dbReference type="ARBA" id="ARBA00022448"/>
    </source>
</evidence>
<keyword evidence="4" id="KW-1134">Transmembrane beta strand</keyword>
<dbReference type="OrthoDB" id="662756at2"/>
<keyword evidence="10" id="KW-0626">Porin</keyword>
<keyword evidence="5" id="KW-0762">Sugar transport</keyword>
<dbReference type="GO" id="GO:0046930">
    <property type="term" value="C:pore complex"/>
    <property type="evidence" value="ECO:0007669"/>
    <property type="project" value="UniProtKB-KW"/>
</dbReference>
<keyword evidence="14" id="KW-0449">Lipoprotein</keyword>
<evidence type="ECO:0000256" key="14">
    <source>
        <dbReference type="ARBA" id="ARBA00023288"/>
    </source>
</evidence>
<dbReference type="PANTHER" id="PTHR33619:SF3">
    <property type="entry name" value="POLYSACCHARIDE EXPORT PROTEIN GFCE-RELATED"/>
    <property type="match status" value="1"/>
</dbReference>
<dbReference type="GO" id="GO:0015288">
    <property type="term" value="F:porin activity"/>
    <property type="evidence" value="ECO:0007669"/>
    <property type="project" value="UniProtKB-KW"/>
</dbReference>
<feature type="transmembrane region" description="Helical" evidence="15">
    <location>
        <begin position="233"/>
        <end position="255"/>
    </location>
</feature>
<evidence type="ECO:0000256" key="9">
    <source>
        <dbReference type="ARBA" id="ARBA00023065"/>
    </source>
</evidence>
<dbReference type="EMBL" id="NOXX01000195">
    <property type="protein sequence ID" value="OYQ43937.1"/>
    <property type="molecule type" value="Genomic_DNA"/>
</dbReference>
<sequence length="256" mass="28294">MKLLVKVTGFLMLILLLGSCASKERIIYFNKNVKYNTVVDEKNYLPRLKTDDLLMIFVNSKETEAALPYNLPIASVNINGNQLAQQQFQLYLVDSKGNINFPGLGEVQVSGKSKLEIVDSLTKGLRKFIKDPIVTIRIMNFKVSVEGEVQKPGTINSVGERITILDAISQAGGMTIYGNRSEVLLIKDIDGVKEIRKVDLTDANLLTSDNYYLSQNDVVYVQPNRTKINASAVGPNTTVIISAISLLLTSLALLIR</sequence>
<evidence type="ECO:0000256" key="10">
    <source>
        <dbReference type="ARBA" id="ARBA00023114"/>
    </source>
</evidence>
<comment type="subcellular location">
    <subcellularLocation>
        <location evidence="1">Cell outer membrane</location>
        <topology evidence="1">Multi-pass membrane protein</topology>
    </subcellularLocation>
</comment>
<dbReference type="Pfam" id="PF02563">
    <property type="entry name" value="Poly_export"/>
    <property type="match status" value="1"/>
</dbReference>
<organism evidence="18 19">
    <name type="scientific">Flavobacterium aurantiibacter</name>
    <dbReference type="NCBI Taxonomy" id="2023067"/>
    <lineage>
        <taxon>Bacteria</taxon>
        <taxon>Pseudomonadati</taxon>
        <taxon>Bacteroidota</taxon>
        <taxon>Flavobacteriia</taxon>
        <taxon>Flavobacteriales</taxon>
        <taxon>Flavobacteriaceae</taxon>
        <taxon>Flavobacterium</taxon>
    </lineage>
</organism>
<evidence type="ECO:0000256" key="6">
    <source>
        <dbReference type="ARBA" id="ARBA00022692"/>
    </source>
</evidence>
<name>A0A255ZQV6_9FLAO</name>
<keyword evidence="11 15" id="KW-0472">Membrane</keyword>
<gene>
    <name evidence="18" type="ORF">CHX27_08180</name>
</gene>
<feature type="domain" description="SLBB" evidence="17">
    <location>
        <begin position="142"/>
        <end position="221"/>
    </location>
</feature>
<keyword evidence="9" id="KW-0406">Ion transport</keyword>
<dbReference type="AlphaFoldDB" id="A0A255ZQV6"/>
<dbReference type="PROSITE" id="PS51257">
    <property type="entry name" value="PROKAR_LIPOPROTEIN"/>
    <property type="match status" value="1"/>
</dbReference>
<keyword evidence="15" id="KW-1133">Transmembrane helix</keyword>
<evidence type="ECO:0000256" key="12">
    <source>
        <dbReference type="ARBA" id="ARBA00023139"/>
    </source>
</evidence>
<evidence type="ECO:0000256" key="5">
    <source>
        <dbReference type="ARBA" id="ARBA00022597"/>
    </source>
</evidence>
<keyword evidence="13" id="KW-0998">Cell outer membrane</keyword>
<evidence type="ECO:0000256" key="8">
    <source>
        <dbReference type="ARBA" id="ARBA00023047"/>
    </source>
</evidence>
<proteinExistence type="inferred from homology"/>
<evidence type="ECO:0000259" key="16">
    <source>
        <dbReference type="Pfam" id="PF02563"/>
    </source>
</evidence>
<dbReference type="GO" id="GO:0006811">
    <property type="term" value="P:monoatomic ion transport"/>
    <property type="evidence" value="ECO:0007669"/>
    <property type="project" value="UniProtKB-KW"/>
</dbReference>
<comment type="caution">
    <text evidence="18">The sequence shown here is derived from an EMBL/GenBank/DDBJ whole genome shotgun (WGS) entry which is preliminary data.</text>
</comment>
<evidence type="ECO:0000256" key="1">
    <source>
        <dbReference type="ARBA" id="ARBA00004571"/>
    </source>
</evidence>
<dbReference type="InterPro" id="IPR003715">
    <property type="entry name" value="Poly_export_N"/>
</dbReference>
<evidence type="ECO:0000256" key="11">
    <source>
        <dbReference type="ARBA" id="ARBA00023136"/>
    </source>
</evidence>
<evidence type="ECO:0000313" key="18">
    <source>
        <dbReference type="EMBL" id="OYQ43937.1"/>
    </source>
</evidence>
<dbReference type="Proteomes" id="UP000216035">
    <property type="component" value="Unassembled WGS sequence"/>
</dbReference>
<comment type="similarity">
    <text evidence="2">Belongs to the BexD/CtrA/VexA family.</text>
</comment>
<dbReference type="InterPro" id="IPR054765">
    <property type="entry name" value="SLBB_dom"/>
</dbReference>
<dbReference type="RefSeq" id="WP_094486279.1">
    <property type="nucleotide sequence ID" value="NZ_NOXX01000195.1"/>
</dbReference>
<evidence type="ECO:0000256" key="13">
    <source>
        <dbReference type="ARBA" id="ARBA00023237"/>
    </source>
</evidence>
<evidence type="ECO:0000256" key="4">
    <source>
        <dbReference type="ARBA" id="ARBA00022452"/>
    </source>
</evidence>
<dbReference type="InterPro" id="IPR049712">
    <property type="entry name" value="Poly_export"/>
</dbReference>
<dbReference type="Gene3D" id="3.10.560.10">
    <property type="entry name" value="Outer membrane lipoprotein wza domain like"/>
    <property type="match status" value="1"/>
</dbReference>
<keyword evidence="3" id="KW-0813">Transport</keyword>
<evidence type="ECO:0000313" key="19">
    <source>
        <dbReference type="Proteomes" id="UP000216035"/>
    </source>
</evidence>
<evidence type="ECO:0000259" key="17">
    <source>
        <dbReference type="Pfam" id="PF22461"/>
    </source>
</evidence>
<accession>A0A255ZQV6</accession>